<feature type="domain" description="Polysaccharide pyruvyl transferase" evidence="1">
    <location>
        <begin position="42"/>
        <end position="315"/>
    </location>
</feature>
<gene>
    <name evidence="2" type="ORF">GCM10010102_12810</name>
</gene>
<evidence type="ECO:0000313" key="2">
    <source>
        <dbReference type="EMBL" id="GGM18706.1"/>
    </source>
</evidence>
<name>A0A8H9GFH6_9MICO</name>
<sequence length="351" mass="37899">MPMLRPEDSAQLARLRATTARTLAAVIRPGPVALLDVPNQRNVGDSLIWAGTLAYLRRLGRPVRYAADLRGYVAADLRAAVPSGTVLLRGGGDLGDLWPGHQDHRERVVRDLPDYPVVQLPQSVWFGSAARAAQADRVLGAHPDLTLLLRDTPSLVRAAEQLPGVRTAFCPDLALGWEPPRLDVPGDARRLLVLARDDKEHASGLRAVDPSWVPGLHADRTDWHARGSAAWRRRVARLVTGVGHQRARVARRAVLPGSRLAHRAPAAALGVINRAGIDAGVRLFAGARGAVVDRLHAHVMAALLGIEHVVLDNSYGKVRAVHDDYTGTLTTAHLAADLDEARELAARLWAA</sequence>
<reference evidence="2" key="2">
    <citation type="submission" date="2020-09" db="EMBL/GenBank/DDBJ databases">
        <authorList>
            <person name="Sun Q."/>
            <person name="Ohkuma M."/>
        </authorList>
    </citation>
    <scope>NUCLEOTIDE SEQUENCE</scope>
    <source>
        <strain evidence="2">JCM 3051</strain>
    </source>
</reference>
<comment type="caution">
    <text evidence="2">The sequence shown here is derived from an EMBL/GenBank/DDBJ whole genome shotgun (WGS) entry which is preliminary data.</text>
</comment>
<dbReference type="Proteomes" id="UP000655589">
    <property type="component" value="Unassembled WGS sequence"/>
</dbReference>
<dbReference type="AlphaFoldDB" id="A0A8H9GFH6"/>
<dbReference type="RefSeq" id="WP_189086938.1">
    <property type="nucleotide sequence ID" value="NZ_BMPT01000004.1"/>
</dbReference>
<dbReference type="InterPro" id="IPR007345">
    <property type="entry name" value="Polysacch_pyruvyl_Trfase"/>
</dbReference>
<evidence type="ECO:0000313" key="3">
    <source>
        <dbReference type="Proteomes" id="UP000655589"/>
    </source>
</evidence>
<keyword evidence="3" id="KW-1185">Reference proteome</keyword>
<accession>A0A8H9GFH6</accession>
<evidence type="ECO:0000259" key="1">
    <source>
        <dbReference type="Pfam" id="PF04230"/>
    </source>
</evidence>
<dbReference type="Pfam" id="PF04230">
    <property type="entry name" value="PS_pyruv_trans"/>
    <property type="match status" value="1"/>
</dbReference>
<reference evidence="2" key="1">
    <citation type="journal article" date="2014" name="Int. J. Syst. Evol. Microbiol.">
        <title>Complete genome sequence of Corynebacterium casei LMG S-19264T (=DSM 44701T), isolated from a smear-ripened cheese.</title>
        <authorList>
            <consortium name="US DOE Joint Genome Institute (JGI-PGF)"/>
            <person name="Walter F."/>
            <person name="Albersmeier A."/>
            <person name="Kalinowski J."/>
            <person name="Ruckert C."/>
        </authorList>
    </citation>
    <scope>NUCLEOTIDE SEQUENCE</scope>
    <source>
        <strain evidence="2">JCM 3051</strain>
    </source>
</reference>
<dbReference type="EMBL" id="BMPT01000004">
    <property type="protein sequence ID" value="GGM18706.1"/>
    <property type="molecule type" value="Genomic_DNA"/>
</dbReference>
<proteinExistence type="predicted"/>
<protein>
    <submittedName>
        <fullName evidence="2">Exopolysaccharide biosynthesis protein</fullName>
    </submittedName>
</protein>
<organism evidence="2 3">
    <name type="scientific">Promicromonospora citrea</name>
    <dbReference type="NCBI Taxonomy" id="43677"/>
    <lineage>
        <taxon>Bacteria</taxon>
        <taxon>Bacillati</taxon>
        <taxon>Actinomycetota</taxon>
        <taxon>Actinomycetes</taxon>
        <taxon>Micrococcales</taxon>
        <taxon>Promicromonosporaceae</taxon>
        <taxon>Promicromonospora</taxon>
    </lineage>
</organism>